<gene>
    <name evidence="2" type="ORF">AACH06_08910</name>
</gene>
<reference evidence="2 3" key="1">
    <citation type="submission" date="2024-04" db="EMBL/GenBank/DDBJ databases">
        <title>Novel species of the genus Ideonella isolated from streams.</title>
        <authorList>
            <person name="Lu H."/>
        </authorList>
    </citation>
    <scope>NUCLEOTIDE SEQUENCE [LARGE SCALE GENOMIC DNA]</scope>
    <source>
        <strain evidence="2 3">DXS29W</strain>
    </source>
</reference>
<evidence type="ECO:0000256" key="1">
    <source>
        <dbReference type="SAM" id="SignalP"/>
    </source>
</evidence>
<protein>
    <submittedName>
        <fullName evidence="2">EF-hand domain-containing protein</fullName>
    </submittedName>
</protein>
<keyword evidence="3" id="KW-1185">Reference proteome</keyword>
<dbReference type="InterPro" id="IPR011992">
    <property type="entry name" value="EF-hand-dom_pair"/>
</dbReference>
<dbReference type="PROSITE" id="PS51257">
    <property type="entry name" value="PROKAR_LIPOPROTEIN"/>
    <property type="match status" value="1"/>
</dbReference>
<organism evidence="2 3">
    <name type="scientific">Ideonella lacteola</name>
    <dbReference type="NCBI Taxonomy" id="2984193"/>
    <lineage>
        <taxon>Bacteria</taxon>
        <taxon>Pseudomonadati</taxon>
        <taxon>Pseudomonadota</taxon>
        <taxon>Betaproteobacteria</taxon>
        <taxon>Burkholderiales</taxon>
        <taxon>Sphaerotilaceae</taxon>
        <taxon>Ideonella</taxon>
    </lineage>
</organism>
<sequence length="118" mass="12731">MIRLKARWMWAIALATAACGVSAAGPVLRDPAVPEAVRHTRPAPPSEGDTLKALVEAKLRSRFDAADTSGQGHITRSQAEAAGLGFIARHFDTIDATGHGSISWAQVREYLAERQRSR</sequence>
<proteinExistence type="predicted"/>
<dbReference type="EMBL" id="JBBUTG010000004">
    <property type="protein sequence ID" value="MEK8030931.1"/>
    <property type="molecule type" value="Genomic_DNA"/>
</dbReference>
<feature type="signal peptide" evidence="1">
    <location>
        <begin position="1"/>
        <end position="23"/>
    </location>
</feature>
<feature type="chain" id="PRO_5045766502" evidence="1">
    <location>
        <begin position="24"/>
        <end position="118"/>
    </location>
</feature>
<evidence type="ECO:0000313" key="3">
    <source>
        <dbReference type="Proteomes" id="UP001371218"/>
    </source>
</evidence>
<dbReference type="RefSeq" id="WP_341425299.1">
    <property type="nucleotide sequence ID" value="NZ_JBBUTG010000004.1"/>
</dbReference>
<evidence type="ECO:0000313" key="2">
    <source>
        <dbReference type="EMBL" id="MEK8030931.1"/>
    </source>
</evidence>
<accession>A0ABU9BME1</accession>
<dbReference type="SUPFAM" id="SSF47473">
    <property type="entry name" value="EF-hand"/>
    <property type="match status" value="1"/>
</dbReference>
<name>A0ABU9BME1_9BURK</name>
<dbReference type="Proteomes" id="UP001371218">
    <property type="component" value="Unassembled WGS sequence"/>
</dbReference>
<dbReference type="Gene3D" id="1.10.238.10">
    <property type="entry name" value="EF-hand"/>
    <property type="match status" value="1"/>
</dbReference>
<keyword evidence="1" id="KW-0732">Signal</keyword>
<comment type="caution">
    <text evidence="2">The sequence shown here is derived from an EMBL/GenBank/DDBJ whole genome shotgun (WGS) entry which is preliminary data.</text>
</comment>